<feature type="transmembrane region" description="Helical" evidence="1">
    <location>
        <begin position="21"/>
        <end position="42"/>
    </location>
</feature>
<evidence type="ECO:0000256" key="1">
    <source>
        <dbReference type="SAM" id="Phobius"/>
    </source>
</evidence>
<proteinExistence type="predicted"/>
<organism evidence="2 3">
    <name type="scientific">Sphingobacterium wenxiniae</name>
    <dbReference type="NCBI Taxonomy" id="683125"/>
    <lineage>
        <taxon>Bacteria</taxon>
        <taxon>Pseudomonadati</taxon>
        <taxon>Bacteroidota</taxon>
        <taxon>Sphingobacteriia</taxon>
        <taxon>Sphingobacteriales</taxon>
        <taxon>Sphingobacteriaceae</taxon>
        <taxon>Sphingobacterium</taxon>
    </lineage>
</organism>
<dbReference type="EMBL" id="FOZZ01000004">
    <property type="protein sequence ID" value="SFS75739.1"/>
    <property type="molecule type" value="Genomic_DNA"/>
</dbReference>
<dbReference type="Proteomes" id="UP000198785">
    <property type="component" value="Unassembled WGS sequence"/>
</dbReference>
<accession>A0A1I6SFP5</accession>
<keyword evidence="1" id="KW-0812">Transmembrane</keyword>
<keyword evidence="1" id="KW-1133">Transmembrane helix</keyword>
<gene>
    <name evidence="2" type="ORF">SAMN05660206_104273</name>
</gene>
<evidence type="ECO:0000313" key="2">
    <source>
        <dbReference type="EMBL" id="SFS75739.1"/>
    </source>
</evidence>
<keyword evidence="1" id="KW-0472">Membrane</keyword>
<keyword evidence="3" id="KW-1185">Reference proteome</keyword>
<dbReference type="AlphaFoldDB" id="A0A1I6SFP5"/>
<sequence>MVLSTGIIFGVETFKKAKNNLHVTILSLIILVGFYISTLSIFNSI</sequence>
<name>A0A1I6SFP5_9SPHI</name>
<protein>
    <submittedName>
        <fullName evidence="2">Uncharacterized protein</fullName>
    </submittedName>
</protein>
<reference evidence="2 3" key="1">
    <citation type="submission" date="2016-10" db="EMBL/GenBank/DDBJ databases">
        <authorList>
            <person name="de Groot N.N."/>
        </authorList>
    </citation>
    <scope>NUCLEOTIDE SEQUENCE [LARGE SCALE GENOMIC DNA]</scope>
    <source>
        <strain evidence="2 3">DSM 22789</strain>
    </source>
</reference>
<evidence type="ECO:0000313" key="3">
    <source>
        <dbReference type="Proteomes" id="UP000198785"/>
    </source>
</evidence>